<dbReference type="GO" id="GO:0004386">
    <property type="term" value="F:helicase activity"/>
    <property type="evidence" value="ECO:0007669"/>
    <property type="project" value="UniProtKB-KW"/>
</dbReference>
<evidence type="ECO:0000313" key="8">
    <source>
        <dbReference type="EMBL" id="KKK37851.1"/>
    </source>
</evidence>
<dbReference type="RefSeq" id="WP_046523973.1">
    <property type="nucleotide sequence ID" value="NZ_LAYY01000011.1"/>
</dbReference>
<reference evidence="8 9" key="1">
    <citation type="submission" date="2015-04" db="EMBL/GenBank/DDBJ databases">
        <title>Taxonomic description and genome sequence of Bacillus campisalis sp. nov., a novel member of the genus Bacillus isolated from solar saltern.</title>
        <authorList>
            <person name="Mathan Kumar R."/>
            <person name="Kaur G."/>
            <person name="Kumar A."/>
            <person name="Singh N.K."/>
            <person name="Kaur N."/>
            <person name="Kumar N."/>
            <person name="Mayilraj S."/>
        </authorList>
    </citation>
    <scope>NUCLEOTIDE SEQUENCE [LARGE SCALE GENOMIC DNA]</scope>
    <source>
        <strain evidence="8 9">SA2-6</strain>
    </source>
</reference>
<evidence type="ECO:0000259" key="7">
    <source>
        <dbReference type="PROSITE" id="PS51194"/>
    </source>
</evidence>
<name>A0A0M2SVY2_9BACI</name>
<evidence type="ECO:0000256" key="5">
    <source>
        <dbReference type="SAM" id="Coils"/>
    </source>
</evidence>
<feature type="coiled-coil region" evidence="5">
    <location>
        <begin position="321"/>
        <end position="355"/>
    </location>
</feature>
<sequence>MSKLEQVYPAAIEQTKQKLIEDLDAFMERQDAVPSFHDYMEERKAFIDQIWINIWLNKASNDVPKKEKKQLLNEKGFVTDGVDKKIINKLFREEIRSMMVFNAASWLEQRFTGKEEEWEQRYEAARQKFFLRQEKAKLDKERSEFTGRLADWTRRHTEENFDLFYLHARHYAARQIKHDFVHNQRYAYVEAYRLEEALVEDGNFETRDYVTAGDFFEELTGGISSDWSSRSFGYETYYEHYENGVLEFVSVMIPEKLAGDIPLEFKEEYKKLYNQDLNPENLFRLIDSECYELAEDMTLELAGEYLEDLLQLAELPFEEKLHQQIFERNKAERARRKAEEEAEAERKRGEEARVMEDIFGTAYIPSVGSRVRYVLHIGETNTGKTHRALESMKQAESGLYLAPLRLLALEVYDKLNEEGVPCSLKTGEEEKPVAGAKHVSSTVEMFHEKDFHDVIVIDEAQMIADKDRGFSWYRAITKANAREVHIIGSYNIKQMLFNLLEGTEIELHEYSRDVPLEVEQKEFELKQTKKGDALICFSRKRVLETAAKLQRSGHSVSMIYGSMPPETRKKQIEMFNSGKTTVVVATDAIGMGLNLPIRRIVFLETEKFDGTRRRTLTSQEVKQIAGRAGRKGIYNVGKVAFSSDIKRMSRLLEKVDEPVQTFAIAPTAAVFERFGHHYRDLGVFFELWERFEPPKGTKKASLSEERELYELIKGTPIEVRFSMMDLYGFLHLPFAAKEHLLVRQWLETMMAIADGRELPDPVIKKKGLEDSELSYKAIGLHLLFLYRLGKRTEAVYWERLRDEISDEVHDHLKDEVENYQNKCKKCGKKLPENARFPICDACYHRRSSRGRSQERSAGRRRR</sequence>
<dbReference type="AlphaFoldDB" id="A0A0M2SVY2"/>
<dbReference type="PANTHER" id="PTHR12131:SF1">
    <property type="entry name" value="ATP-DEPENDENT RNA HELICASE SUPV3L1, MITOCHONDRIAL-RELATED"/>
    <property type="match status" value="1"/>
</dbReference>
<feature type="domain" description="Helicase C-terminal" evidence="7">
    <location>
        <begin position="517"/>
        <end position="670"/>
    </location>
</feature>
<keyword evidence="4" id="KW-0067">ATP-binding</keyword>
<dbReference type="OrthoDB" id="9807155at2"/>
<dbReference type="SUPFAM" id="SSF52540">
    <property type="entry name" value="P-loop containing nucleoside triphosphate hydrolases"/>
    <property type="match status" value="1"/>
</dbReference>
<dbReference type="Proteomes" id="UP000034166">
    <property type="component" value="Unassembled WGS sequence"/>
</dbReference>
<keyword evidence="9" id="KW-1185">Reference proteome</keyword>
<keyword evidence="1" id="KW-0547">Nucleotide-binding</keyword>
<evidence type="ECO:0000259" key="6">
    <source>
        <dbReference type="PROSITE" id="PS51192"/>
    </source>
</evidence>
<evidence type="ECO:0000256" key="4">
    <source>
        <dbReference type="ARBA" id="ARBA00022840"/>
    </source>
</evidence>
<dbReference type="InterPro" id="IPR001650">
    <property type="entry name" value="Helicase_C-like"/>
</dbReference>
<keyword evidence="5" id="KW-0175">Coiled coil</keyword>
<dbReference type="InterPro" id="IPR050699">
    <property type="entry name" value="RNA-DNA_Helicase"/>
</dbReference>
<dbReference type="Gene3D" id="3.40.50.300">
    <property type="entry name" value="P-loop containing nucleotide triphosphate hydrolases"/>
    <property type="match status" value="2"/>
</dbReference>
<evidence type="ECO:0000256" key="1">
    <source>
        <dbReference type="ARBA" id="ARBA00022741"/>
    </source>
</evidence>
<dbReference type="Pfam" id="PF00271">
    <property type="entry name" value="Helicase_C"/>
    <property type="match status" value="1"/>
</dbReference>
<dbReference type="GO" id="GO:0005524">
    <property type="term" value="F:ATP binding"/>
    <property type="evidence" value="ECO:0007669"/>
    <property type="project" value="UniProtKB-KW"/>
</dbReference>
<keyword evidence="2" id="KW-0378">Hydrolase</keyword>
<keyword evidence="3 8" id="KW-0347">Helicase</keyword>
<proteinExistence type="predicted"/>
<evidence type="ECO:0000256" key="2">
    <source>
        <dbReference type="ARBA" id="ARBA00022801"/>
    </source>
</evidence>
<dbReference type="CDD" id="cd18805">
    <property type="entry name" value="SF2_C_suv3"/>
    <property type="match status" value="1"/>
</dbReference>
<dbReference type="Gene3D" id="1.20.272.40">
    <property type="match status" value="1"/>
</dbReference>
<dbReference type="PROSITE" id="PS51192">
    <property type="entry name" value="HELICASE_ATP_BIND_1"/>
    <property type="match status" value="1"/>
</dbReference>
<protein>
    <submittedName>
        <fullName evidence="8">RNA helicase</fullName>
    </submittedName>
</protein>
<feature type="domain" description="Helicase ATP-binding" evidence="6">
    <location>
        <begin position="365"/>
        <end position="538"/>
    </location>
</feature>
<organism evidence="8 9">
    <name type="scientific">Mesobacillus campisalis</name>
    <dbReference type="NCBI Taxonomy" id="1408103"/>
    <lineage>
        <taxon>Bacteria</taxon>
        <taxon>Bacillati</taxon>
        <taxon>Bacillota</taxon>
        <taxon>Bacilli</taxon>
        <taxon>Bacillales</taxon>
        <taxon>Bacillaceae</taxon>
        <taxon>Mesobacillus</taxon>
    </lineage>
</organism>
<dbReference type="SMART" id="SM00487">
    <property type="entry name" value="DEXDc"/>
    <property type="match status" value="1"/>
</dbReference>
<gene>
    <name evidence="8" type="ORF">WQ57_11790</name>
</gene>
<accession>A0A0M2SVY2</accession>
<dbReference type="InterPro" id="IPR014001">
    <property type="entry name" value="Helicase_ATP-bd"/>
</dbReference>
<dbReference type="PROSITE" id="PS51194">
    <property type="entry name" value="HELICASE_CTER"/>
    <property type="match status" value="1"/>
</dbReference>
<dbReference type="Pfam" id="PF22527">
    <property type="entry name" value="DEXQc_Suv3"/>
    <property type="match status" value="1"/>
</dbReference>
<dbReference type="GO" id="GO:0016787">
    <property type="term" value="F:hydrolase activity"/>
    <property type="evidence" value="ECO:0007669"/>
    <property type="project" value="UniProtKB-KW"/>
</dbReference>
<dbReference type="InterPro" id="IPR027417">
    <property type="entry name" value="P-loop_NTPase"/>
</dbReference>
<comment type="caution">
    <text evidence="8">The sequence shown here is derived from an EMBL/GenBank/DDBJ whole genome shotgun (WGS) entry which is preliminary data.</text>
</comment>
<dbReference type="SMART" id="SM00490">
    <property type="entry name" value="HELICc"/>
    <property type="match status" value="1"/>
</dbReference>
<dbReference type="PATRIC" id="fig|1408103.3.peg.2653"/>
<evidence type="ECO:0000313" key="9">
    <source>
        <dbReference type="Proteomes" id="UP000034166"/>
    </source>
</evidence>
<dbReference type="InterPro" id="IPR055206">
    <property type="entry name" value="DEXQc_SUV3"/>
</dbReference>
<evidence type="ECO:0000256" key="3">
    <source>
        <dbReference type="ARBA" id="ARBA00022806"/>
    </source>
</evidence>
<dbReference type="PANTHER" id="PTHR12131">
    <property type="entry name" value="ATP-DEPENDENT RNA AND DNA HELICASE"/>
    <property type="match status" value="1"/>
</dbReference>
<dbReference type="EMBL" id="LAYY01000011">
    <property type="protein sequence ID" value="KKK37851.1"/>
    <property type="molecule type" value="Genomic_DNA"/>
</dbReference>